<evidence type="ECO:0000313" key="4">
    <source>
        <dbReference type="EMBL" id="KAG0562520.1"/>
    </source>
</evidence>
<dbReference type="InterPro" id="IPR005181">
    <property type="entry name" value="SASA"/>
</dbReference>
<feature type="signal peptide" evidence="2">
    <location>
        <begin position="1"/>
        <end position="26"/>
    </location>
</feature>
<sequence>MASFAITQLIVVIALLYTYQAPRALCDTLTSRTSIASELNISDCGFVCPRPKLHQIDSRFDPSYSTFTQASDQCAATMADLAKKSLEIFILSGQSNMSGRGGIIRTTAEDGYMSTKWDGILPEECATEPGAILRLNRNLDWEEAHEPLHADIDLGKPCGVGPGLVFAASLLRARKYKVKPTGPQIGLVPCAIGGTSITEWEKGGFLYNQMIKRTKAALEKGGTLKALLWYQGESDCVEKSRAEHYEQRLIVFFNNVRTDLDKHDLPIIQVAIQWPAAQHPDFVEQVRNAQKAVTDQLEHVHLVDAYGLPLASDNIHLTTEAQTKVGLMLLDKYISTGEGKH</sequence>
<evidence type="ECO:0000256" key="2">
    <source>
        <dbReference type="SAM" id="SignalP"/>
    </source>
</evidence>
<dbReference type="EMBL" id="CM026430">
    <property type="protein sequence ID" value="KAG0562520.1"/>
    <property type="molecule type" value="Genomic_DNA"/>
</dbReference>
<feature type="domain" description="Sialate O-acetylesterase" evidence="3">
    <location>
        <begin position="86"/>
        <end position="334"/>
    </location>
</feature>
<dbReference type="GO" id="GO:0016787">
    <property type="term" value="F:hydrolase activity"/>
    <property type="evidence" value="ECO:0007669"/>
    <property type="project" value="UniProtKB-KW"/>
</dbReference>
<reference evidence="4" key="1">
    <citation type="submission" date="2020-06" db="EMBL/GenBank/DDBJ databases">
        <title>WGS assembly of Ceratodon purpureus strain R40.</title>
        <authorList>
            <person name="Carey S.B."/>
            <person name="Jenkins J."/>
            <person name="Shu S."/>
            <person name="Lovell J.T."/>
            <person name="Sreedasyam A."/>
            <person name="Maumus F."/>
            <person name="Tiley G.P."/>
            <person name="Fernandez-Pozo N."/>
            <person name="Barry K."/>
            <person name="Chen C."/>
            <person name="Wang M."/>
            <person name="Lipzen A."/>
            <person name="Daum C."/>
            <person name="Saski C.A."/>
            <person name="Payton A.C."/>
            <person name="Mcbreen J.C."/>
            <person name="Conrad R.E."/>
            <person name="Kollar L.M."/>
            <person name="Olsson S."/>
            <person name="Huttunen S."/>
            <person name="Landis J.B."/>
            <person name="Wickett N.J."/>
            <person name="Johnson M.G."/>
            <person name="Rensing S.A."/>
            <person name="Grimwood J."/>
            <person name="Schmutz J."/>
            <person name="Mcdaniel S.F."/>
        </authorList>
    </citation>
    <scope>NUCLEOTIDE SEQUENCE</scope>
    <source>
        <strain evidence="4">R40</strain>
    </source>
</reference>
<name>A0A8T0GU30_CERPU</name>
<gene>
    <name evidence="4" type="ORF">KC19_9G152900</name>
</gene>
<dbReference type="Proteomes" id="UP000822688">
    <property type="component" value="Chromosome 9"/>
</dbReference>
<accession>A0A8T0GU30</accession>
<evidence type="ECO:0000256" key="1">
    <source>
        <dbReference type="ARBA" id="ARBA00022801"/>
    </source>
</evidence>
<dbReference type="PANTHER" id="PTHR31988">
    <property type="entry name" value="ESTERASE, PUTATIVE (DUF303)-RELATED"/>
    <property type="match status" value="1"/>
</dbReference>
<dbReference type="Gene3D" id="3.40.50.1110">
    <property type="entry name" value="SGNH hydrolase"/>
    <property type="match status" value="1"/>
</dbReference>
<dbReference type="SUPFAM" id="SSF52266">
    <property type="entry name" value="SGNH hydrolase"/>
    <property type="match status" value="1"/>
</dbReference>
<proteinExistence type="predicted"/>
<comment type="caution">
    <text evidence="4">The sequence shown here is derived from an EMBL/GenBank/DDBJ whole genome shotgun (WGS) entry which is preliminary data.</text>
</comment>
<dbReference type="InterPro" id="IPR052940">
    <property type="entry name" value="Carb_Esterase_6"/>
</dbReference>
<dbReference type="AlphaFoldDB" id="A0A8T0GU30"/>
<dbReference type="PANTHER" id="PTHR31988:SF19">
    <property type="entry name" value="9-O-ACETYL-N-ACETYLNEURAMINIC ACID DEACETYLASE-RELATED"/>
    <property type="match status" value="1"/>
</dbReference>
<protein>
    <recommendedName>
        <fullName evidence="3">Sialate O-acetylesterase domain-containing protein</fullName>
    </recommendedName>
</protein>
<evidence type="ECO:0000259" key="3">
    <source>
        <dbReference type="Pfam" id="PF03629"/>
    </source>
</evidence>
<keyword evidence="5" id="KW-1185">Reference proteome</keyword>
<keyword evidence="1" id="KW-0378">Hydrolase</keyword>
<organism evidence="4 5">
    <name type="scientific">Ceratodon purpureus</name>
    <name type="common">Fire moss</name>
    <name type="synonym">Dicranum purpureum</name>
    <dbReference type="NCBI Taxonomy" id="3225"/>
    <lineage>
        <taxon>Eukaryota</taxon>
        <taxon>Viridiplantae</taxon>
        <taxon>Streptophyta</taxon>
        <taxon>Embryophyta</taxon>
        <taxon>Bryophyta</taxon>
        <taxon>Bryophytina</taxon>
        <taxon>Bryopsida</taxon>
        <taxon>Dicranidae</taxon>
        <taxon>Pseudoditrichales</taxon>
        <taxon>Ditrichaceae</taxon>
        <taxon>Ceratodon</taxon>
    </lineage>
</organism>
<dbReference type="Pfam" id="PF03629">
    <property type="entry name" value="SASA"/>
    <property type="match status" value="1"/>
</dbReference>
<evidence type="ECO:0000313" key="5">
    <source>
        <dbReference type="Proteomes" id="UP000822688"/>
    </source>
</evidence>
<dbReference type="InterPro" id="IPR036514">
    <property type="entry name" value="SGNH_hydro_sf"/>
</dbReference>
<feature type="chain" id="PRO_5035915471" description="Sialate O-acetylesterase domain-containing protein" evidence="2">
    <location>
        <begin position="27"/>
        <end position="341"/>
    </location>
</feature>
<keyword evidence="2" id="KW-0732">Signal</keyword>